<dbReference type="SUPFAM" id="SSF56112">
    <property type="entry name" value="Protein kinase-like (PK-like)"/>
    <property type="match status" value="1"/>
</dbReference>
<evidence type="ECO:0000313" key="3">
    <source>
        <dbReference type="EMBL" id="KEQ72287.1"/>
    </source>
</evidence>
<dbReference type="GO" id="GO:0004674">
    <property type="term" value="F:protein serine/threonine kinase activity"/>
    <property type="evidence" value="ECO:0007669"/>
    <property type="project" value="TreeGrafter"/>
</dbReference>
<proteinExistence type="predicted"/>
<keyword evidence="1" id="KW-0067">ATP-binding</keyword>
<evidence type="ECO:0000313" key="4">
    <source>
        <dbReference type="Proteomes" id="UP000027730"/>
    </source>
</evidence>
<feature type="binding site" evidence="1">
    <location>
        <position position="37"/>
    </location>
    <ligand>
        <name>ATP</name>
        <dbReference type="ChEBI" id="CHEBI:30616"/>
    </ligand>
</feature>
<name>A0A074WRF6_9PEZI</name>
<keyword evidence="1" id="KW-0547">Nucleotide-binding</keyword>
<gene>
    <name evidence="3" type="ORF">M436DRAFT_83172</name>
</gene>
<organism evidence="3 4">
    <name type="scientific">Aureobasidium namibiae CBS 147.97</name>
    <dbReference type="NCBI Taxonomy" id="1043004"/>
    <lineage>
        <taxon>Eukaryota</taxon>
        <taxon>Fungi</taxon>
        <taxon>Dikarya</taxon>
        <taxon>Ascomycota</taxon>
        <taxon>Pezizomycotina</taxon>
        <taxon>Dothideomycetes</taxon>
        <taxon>Dothideomycetidae</taxon>
        <taxon>Dothideales</taxon>
        <taxon>Saccotheciaceae</taxon>
        <taxon>Aureobasidium</taxon>
    </lineage>
</organism>
<accession>A0A074WRF6</accession>
<dbReference type="PROSITE" id="PS00107">
    <property type="entry name" value="PROTEIN_KINASE_ATP"/>
    <property type="match status" value="1"/>
</dbReference>
<dbReference type="InterPro" id="IPR011009">
    <property type="entry name" value="Kinase-like_dom_sf"/>
</dbReference>
<sequence length="230" mass="25703">MPSQSLTDLRDMPLLGRGATGLVYKVTDAMVVKLACKGAEEQKDHANEQRMFEMIEENPGKIPYLIECHHRTPHVTFLQFASGGGFAVLLNKYQKRDEQNGWKVLELTQALDTQDIDRWMEQLCDVAATLERLGLAHNDIRPGNMLLDAERNLKLADLDRGTKVGEDIQVLTEPFGRLLNKSEGIDAGSYGKTGARTDIFAIGSVFYSLLRGCEPHETEYWGNNHGVILS</sequence>
<dbReference type="PROSITE" id="PS50011">
    <property type="entry name" value="PROTEIN_KINASE_DOM"/>
    <property type="match status" value="1"/>
</dbReference>
<dbReference type="HOGENOM" id="CLU_000288_31_1_1"/>
<dbReference type="PANTHER" id="PTHR44167:SF30">
    <property type="entry name" value="PHOSPHORYLASE KINASE"/>
    <property type="match status" value="1"/>
</dbReference>
<dbReference type="SMART" id="SM00220">
    <property type="entry name" value="S_TKc"/>
    <property type="match status" value="1"/>
</dbReference>
<dbReference type="EMBL" id="KL584712">
    <property type="protein sequence ID" value="KEQ72287.1"/>
    <property type="molecule type" value="Genomic_DNA"/>
</dbReference>
<dbReference type="PANTHER" id="PTHR44167">
    <property type="entry name" value="OVARIAN-SPECIFIC SERINE/THREONINE-PROTEIN KINASE LOK-RELATED"/>
    <property type="match status" value="1"/>
</dbReference>
<feature type="domain" description="Protein kinase" evidence="2">
    <location>
        <begin position="9"/>
        <end position="230"/>
    </location>
</feature>
<evidence type="ECO:0000256" key="1">
    <source>
        <dbReference type="PROSITE-ProRule" id="PRU10141"/>
    </source>
</evidence>
<dbReference type="AlphaFoldDB" id="A0A074WRF6"/>
<dbReference type="GO" id="GO:0044773">
    <property type="term" value="P:mitotic DNA damage checkpoint signaling"/>
    <property type="evidence" value="ECO:0007669"/>
    <property type="project" value="TreeGrafter"/>
</dbReference>
<dbReference type="GO" id="GO:0005524">
    <property type="term" value="F:ATP binding"/>
    <property type="evidence" value="ECO:0007669"/>
    <property type="project" value="UniProtKB-UniRule"/>
</dbReference>
<dbReference type="GO" id="GO:0005634">
    <property type="term" value="C:nucleus"/>
    <property type="evidence" value="ECO:0007669"/>
    <property type="project" value="TreeGrafter"/>
</dbReference>
<dbReference type="Pfam" id="PF00069">
    <property type="entry name" value="Pkinase"/>
    <property type="match status" value="1"/>
</dbReference>
<dbReference type="RefSeq" id="XP_013426471.1">
    <property type="nucleotide sequence ID" value="XM_013571017.1"/>
</dbReference>
<keyword evidence="4" id="KW-1185">Reference proteome</keyword>
<keyword evidence="3" id="KW-0418">Kinase</keyword>
<dbReference type="GeneID" id="25417123"/>
<dbReference type="InterPro" id="IPR017441">
    <property type="entry name" value="Protein_kinase_ATP_BS"/>
</dbReference>
<evidence type="ECO:0000259" key="2">
    <source>
        <dbReference type="PROSITE" id="PS50011"/>
    </source>
</evidence>
<dbReference type="STRING" id="1043004.A0A074WRF6"/>
<dbReference type="InterPro" id="IPR000719">
    <property type="entry name" value="Prot_kinase_dom"/>
</dbReference>
<dbReference type="Gene3D" id="1.10.510.10">
    <property type="entry name" value="Transferase(Phosphotransferase) domain 1"/>
    <property type="match status" value="1"/>
</dbReference>
<keyword evidence="3" id="KW-0808">Transferase</keyword>
<reference evidence="3 4" key="1">
    <citation type="journal article" date="2014" name="BMC Genomics">
        <title>Genome sequencing of four Aureobasidium pullulans varieties: biotechnological potential, stress tolerance, and description of new species.</title>
        <authorList>
            <person name="Gostin Ar C."/>
            <person name="Ohm R.A."/>
            <person name="Kogej T."/>
            <person name="Sonjak S."/>
            <person name="Turk M."/>
            <person name="Zajc J."/>
            <person name="Zalar P."/>
            <person name="Grube M."/>
            <person name="Sun H."/>
            <person name="Han J."/>
            <person name="Sharma A."/>
            <person name="Chiniquy J."/>
            <person name="Ngan C.Y."/>
            <person name="Lipzen A."/>
            <person name="Barry K."/>
            <person name="Grigoriev I.V."/>
            <person name="Gunde-Cimerman N."/>
        </authorList>
    </citation>
    <scope>NUCLEOTIDE SEQUENCE [LARGE SCALE GENOMIC DNA]</scope>
    <source>
        <strain evidence="3 4">CBS 147.97</strain>
    </source>
</reference>
<dbReference type="Proteomes" id="UP000027730">
    <property type="component" value="Unassembled WGS sequence"/>
</dbReference>
<protein>
    <submittedName>
        <fullName evidence="3">Kinase-like protein</fullName>
    </submittedName>
</protein>
<dbReference type="OrthoDB" id="4062651at2759"/>